<keyword evidence="4" id="KW-0067">ATP-binding</keyword>
<dbReference type="GO" id="GO:0005524">
    <property type="term" value="F:ATP binding"/>
    <property type="evidence" value="ECO:0007669"/>
    <property type="project" value="UniProtKB-KW"/>
</dbReference>
<evidence type="ECO:0000256" key="12">
    <source>
        <dbReference type="ARBA" id="ARBA00078531"/>
    </source>
</evidence>
<keyword evidence="2 14" id="KW-0808">Transferase</keyword>
<evidence type="ECO:0000313" key="14">
    <source>
        <dbReference type="EMBL" id="TLM91164.1"/>
    </source>
</evidence>
<dbReference type="InterPro" id="IPR001763">
    <property type="entry name" value="Rhodanese-like_dom"/>
</dbReference>
<dbReference type="Pfam" id="PF00581">
    <property type="entry name" value="Rhodanese"/>
    <property type="match status" value="1"/>
</dbReference>
<keyword evidence="15" id="KW-1185">Reference proteome</keyword>
<evidence type="ECO:0000313" key="15">
    <source>
        <dbReference type="Proteomes" id="UP000305517"/>
    </source>
</evidence>
<keyword evidence="3" id="KW-0547">Nucleotide-binding</keyword>
<comment type="catalytic activity">
    <reaction evidence="5">
        <text>[molybdopterin-synthase sulfur-carrier protein]-C-terminal Gly-Gly + ATP + H(+) = [molybdopterin-synthase sulfur-carrier protein]-C-terminal Gly-Gly-AMP + diphosphate</text>
        <dbReference type="Rhea" id="RHEA:43616"/>
        <dbReference type="Rhea" id="RHEA-COMP:12159"/>
        <dbReference type="Rhea" id="RHEA-COMP:12202"/>
        <dbReference type="ChEBI" id="CHEBI:15378"/>
        <dbReference type="ChEBI" id="CHEBI:30616"/>
        <dbReference type="ChEBI" id="CHEBI:33019"/>
        <dbReference type="ChEBI" id="CHEBI:90618"/>
        <dbReference type="ChEBI" id="CHEBI:90778"/>
        <dbReference type="EC" id="2.7.7.80"/>
    </reaction>
</comment>
<dbReference type="EMBL" id="VAJM01000008">
    <property type="protein sequence ID" value="TLM91164.1"/>
    <property type="molecule type" value="Genomic_DNA"/>
</dbReference>
<dbReference type="InterPro" id="IPR000594">
    <property type="entry name" value="ThiF_NAD_FAD-bd"/>
</dbReference>
<dbReference type="CDD" id="cd00158">
    <property type="entry name" value="RHOD"/>
    <property type="match status" value="1"/>
</dbReference>
<dbReference type="GO" id="GO:0008641">
    <property type="term" value="F:ubiquitin-like modifier activating enzyme activity"/>
    <property type="evidence" value="ECO:0007669"/>
    <property type="project" value="InterPro"/>
</dbReference>
<accession>A0A5R8WN79</accession>
<evidence type="ECO:0000259" key="13">
    <source>
        <dbReference type="PROSITE" id="PS50206"/>
    </source>
</evidence>
<proteinExistence type="inferred from homology"/>
<dbReference type="SUPFAM" id="SSF69572">
    <property type="entry name" value="Activating enzymes of the ubiquitin-like proteins"/>
    <property type="match status" value="1"/>
</dbReference>
<dbReference type="InterPro" id="IPR045886">
    <property type="entry name" value="ThiF/MoeB/HesA"/>
</dbReference>
<organism evidence="14 15">
    <name type="scientific">Hymenobacter jeollabukensis</name>
    <dbReference type="NCBI Taxonomy" id="2025313"/>
    <lineage>
        <taxon>Bacteria</taxon>
        <taxon>Pseudomonadati</taxon>
        <taxon>Bacteroidota</taxon>
        <taxon>Cytophagia</taxon>
        <taxon>Cytophagales</taxon>
        <taxon>Hymenobacteraceae</taxon>
        <taxon>Hymenobacter</taxon>
    </lineage>
</organism>
<protein>
    <recommendedName>
        <fullName evidence="9">Molybdopterin-synthase adenylyltransferase</fullName>
        <ecNumber evidence="8">2.7.7.80</ecNumber>
    </recommendedName>
    <alternativeName>
        <fullName evidence="12">MoaD protein adenylase</fullName>
    </alternativeName>
    <alternativeName>
        <fullName evidence="10">Molybdopterin-converting factor subunit 1 adenylase</fullName>
    </alternativeName>
    <alternativeName>
        <fullName evidence="11">Sulfur carrier protein MoaD adenylyltransferase</fullName>
    </alternativeName>
</protein>
<dbReference type="InterPro" id="IPR036873">
    <property type="entry name" value="Rhodanese-like_dom_sf"/>
</dbReference>
<dbReference type="Proteomes" id="UP000305517">
    <property type="component" value="Unassembled WGS sequence"/>
</dbReference>
<evidence type="ECO:0000256" key="8">
    <source>
        <dbReference type="ARBA" id="ARBA00066884"/>
    </source>
</evidence>
<dbReference type="PANTHER" id="PTHR10953:SF102">
    <property type="entry name" value="ADENYLYLTRANSFERASE AND SULFURTRANSFERASE MOCS3"/>
    <property type="match status" value="1"/>
</dbReference>
<feature type="domain" description="Rhodanese" evidence="13">
    <location>
        <begin position="286"/>
        <end position="362"/>
    </location>
</feature>
<dbReference type="FunFam" id="3.40.50.720:FF:000033">
    <property type="entry name" value="Adenylyltransferase and sulfurtransferase MOCS3"/>
    <property type="match status" value="1"/>
</dbReference>
<comment type="similarity">
    <text evidence="1">Belongs to the HesA/MoeB/ThiF family.</text>
</comment>
<dbReference type="GO" id="GO:0005829">
    <property type="term" value="C:cytosol"/>
    <property type="evidence" value="ECO:0007669"/>
    <property type="project" value="TreeGrafter"/>
</dbReference>
<dbReference type="AlphaFoldDB" id="A0A5R8WN79"/>
<evidence type="ECO:0000256" key="4">
    <source>
        <dbReference type="ARBA" id="ARBA00022840"/>
    </source>
</evidence>
<evidence type="ECO:0000256" key="2">
    <source>
        <dbReference type="ARBA" id="ARBA00022679"/>
    </source>
</evidence>
<evidence type="ECO:0000256" key="6">
    <source>
        <dbReference type="ARBA" id="ARBA00055169"/>
    </source>
</evidence>
<dbReference type="Gene3D" id="3.40.50.720">
    <property type="entry name" value="NAD(P)-binding Rossmann-like Domain"/>
    <property type="match status" value="1"/>
</dbReference>
<comment type="caution">
    <text evidence="14">The sequence shown here is derived from an EMBL/GenBank/DDBJ whole genome shotgun (WGS) entry which is preliminary data.</text>
</comment>
<dbReference type="SMART" id="SM00450">
    <property type="entry name" value="RHOD"/>
    <property type="match status" value="1"/>
</dbReference>
<dbReference type="Gene3D" id="3.40.250.10">
    <property type="entry name" value="Rhodanese-like domain"/>
    <property type="match status" value="1"/>
</dbReference>
<evidence type="ECO:0000256" key="10">
    <source>
        <dbReference type="ARBA" id="ARBA00075110"/>
    </source>
</evidence>
<dbReference type="PANTHER" id="PTHR10953">
    <property type="entry name" value="UBIQUITIN-ACTIVATING ENZYME E1"/>
    <property type="match status" value="1"/>
</dbReference>
<dbReference type="CDD" id="cd00757">
    <property type="entry name" value="ThiF_MoeB_HesA_family"/>
    <property type="match status" value="1"/>
</dbReference>
<dbReference type="GO" id="GO:0008146">
    <property type="term" value="F:sulfotransferase activity"/>
    <property type="evidence" value="ECO:0007669"/>
    <property type="project" value="TreeGrafter"/>
</dbReference>
<dbReference type="InterPro" id="IPR035985">
    <property type="entry name" value="Ubiquitin-activating_enz"/>
</dbReference>
<comment type="function">
    <text evidence="6">Catalyzes the adenylation by ATP of the carboxyl group of the C-terminal glycine of sulfur carrier protein MoaD.</text>
</comment>
<evidence type="ECO:0000256" key="11">
    <source>
        <dbReference type="ARBA" id="ARBA00075328"/>
    </source>
</evidence>
<sequence>MLTPAERHRYRRHLQLSEIGEAGQLKLRAARVLVVGAGGLGCPVLQYLAAAGVGTLGIADADQVELSNLQRQILYGPADLGQPKAATAAREVQRLNPLVHCQLHAVRVSLNNVRELVADYDLVVDATDNFPTRYLLNDTCVLLGKPLVSGAIYKFEGQVSVFNYRGGPSYRCLFPEPPGAAEAPNCDATGVLGVLPGLIGTVQASEALKVLLDLGEVLSGRLWVLDALTMQTRALRFARHPARSLITPDTANPADYHDPGCAAPPADGITAAELRARLQSPTPPFLLDVREPHEFEAQHLPGARLLPLGQLAAGVAAVPREQPVVVYCRSGARSRRAIQQLQADFGFRNLQNLEGGLLAWAES</sequence>
<evidence type="ECO:0000256" key="7">
    <source>
        <dbReference type="ARBA" id="ARBA00063809"/>
    </source>
</evidence>
<dbReference type="PROSITE" id="PS50206">
    <property type="entry name" value="RHODANESE_3"/>
    <property type="match status" value="1"/>
</dbReference>
<dbReference type="EC" id="2.7.7.80" evidence="8"/>
<evidence type="ECO:0000256" key="3">
    <source>
        <dbReference type="ARBA" id="ARBA00022741"/>
    </source>
</evidence>
<comment type="subunit">
    <text evidence="7">Homodimer. Forms a stable heterotetrameric complex of 2 MoeB and 2 MoaD during adenylation of MoaD.</text>
</comment>
<keyword evidence="14" id="KW-0548">Nucleotidyltransferase</keyword>
<dbReference type="OrthoDB" id="9804286at2"/>
<dbReference type="NCBIfam" id="NF004281">
    <property type="entry name" value="PRK05690.1"/>
    <property type="match status" value="1"/>
</dbReference>
<dbReference type="Pfam" id="PF00899">
    <property type="entry name" value="ThiF"/>
    <property type="match status" value="1"/>
</dbReference>
<evidence type="ECO:0000256" key="5">
    <source>
        <dbReference type="ARBA" id="ARBA00052218"/>
    </source>
</evidence>
<dbReference type="GO" id="GO:0061605">
    <property type="term" value="F:molybdopterin-synthase adenylyltransferase activity"/>
    <property type="evidence" value="ECO:0007669"/>
    <property type="project" value="UniProtKB-EC"/>
</dbReference>
<dbReference type="GO" id="GO:0004792">
    <property type="term" value="F:thiosulfate-cyanide sulfurtransferase activity"/>
    <property type="evidence" value="ECO:0007669"/>
    <property type="project" value="TreeGrafter"/>
</dbReference>
<name>A0A5R8WN79_9BACT</name>
<dbReference type="RefSeq" id="WP_138079385.1">
    <property type="nucleotide sequence ID" value="NZ_VAJM01000008.1"/>
</dbReference>
<evidence type="ECO:0000256" key="9">
    <source>
        <dbReference type="ARBA" id="ARBA00073635"/>
    </source>
</evidence>
<evidence type="ECO:0000256" key="1">
    <source>
        <dbReference type="ARBA" id="ARBA00009919"/>
    </source>
</evidence>
<reference evidence="14 15" key="1">
    <citation type="submission" date="2019-05" db="EMBL/GenBank/DDBJ databases">
        <title>Hymenobacter edaphi sp. nov., isolated from abandoned arsenic-contaminated farmland soil.</title>
        <authorList>
            <person name="Nie L."/>
        </authorList>
    </citation>
    <scope>NUCLEOTIDE SEQUENCE [LARGE SCALE GENOMIC DNA]</scope>
    <source>
        <strain evidence="14 15">1-3-3-8</strain>
    </source>
</reference>
<gene>
    <name evidence="14" type="primary">moeB</name>
    <name evidence="14" type="ORF">FDY95_16345</name>
</gene>